<proteinExistence type="predicted"/>
<keyword evidence="2" id="KW-1185">Reference proteome</keyword>
<dbReference type="HOGENOM" id="CLU_2485652_0_0_1"/>
<dbReference type="eggNOG" id="ENOG502TCFW">
    <property type="taxonomic scope" value="Eukaryota"/>
</dbReference>
<dbReference type="InParanoid" id="B4JFF6"/>
<dbReference type="OMA" id="SHHMIAR"/>
<accession>B4JFF6</accession>
<evidence type="ECO:0000313" key="2">
    <source>
        <dbReference type="Proteomes" id="UP000001070"/>
    </source>
</evidence>
<reference evidence="1 2" key="1">
    <citation type="journal article" date="2007" name="Nature">
        <title>Evolution of genes and genomes on the Drosophila phylogeny.</title>
        <authorList>
            <consortium name="Drosophila 12 Genomes Consortium"/>
            <person name="Clark A.G."/>
            <person name="Eisen M.B."/>
            <person name="Smith D.R."/>
            <person name="Bergman C.M."/>
            <person name="Oliver B."/>
            <person name="Markow T.A."/>
            <person name="Kaufman T.C."/>
            <person name="Kellis M."/>
            <person name="Gelbart W."/>
            <person name="Iyer V.N."/>
            <person name="Pollard D.A."/>
            <person name="Sackton T.B."/>
            <person name="Larracuente A.M."/>
            <person name="Singh N.D."/>
            <person name="Abad J.P."/>
            <person name="Abt D.N."/>
            <person name="Adryan B."/>
            <person name="Aguade M."/>
            <person name="Akashi H."/>
            <person name="Anderson W.W."/>
            <person name="Aquadro C.F."/>
            <person name="Ardell D.H."/>
            <person name="Arguello R."/>
            <person name="Artieri C.G."/>
            <person name="Barbash D.A."/>
            <person name="Barker D."/>
            <person name="Barsanti P."/>
            <person name="Batterham P."/>
            <person name="Batzoglou S."/>
            <person name="Begun D."/>
            <person name="Bhutkar A."/>
            <person name="Blanco E."/>
            <person name="Bosak S.A."/>
            <person name="Bradley R.K."/>
            <person name="Brand A.D."/>
            <person name="Brent M.R."/>
            <person name="Brooks A.N."/>
            <person name="Brown R.H."/>
            <person name="Butlin R.K."/>
            <person name="Caggese C."/>
            <person name="Calvi B.R."/>
            <person name="Bernardo de Carvalho A."/>
            <person name="Caspi A."/>
            <person name="Castrezana S."/>
            <person name="Celniker S.E."/>
            <person name="Chang J.L."/>
            <person name="Chapple C."/>
            <person name="Chatterji S."/>
            <person name="Chinwalla A."/>
            <person name="Civetta A."/>
            <person name="Clifton S.W."/>
            <person name="Comeron J.M."/>
            <person name="Costello J.C."/>
            <person name="Coyne J.A."/>
            <person name="Daub J."/>
            <person name="David R.G."/>
            <person name="Delcher A.L."/>
            <person name="Delehaunty K."/>
            <person name="Do C.B."/>
            <person name="Ebling H."/>
            <person name="Edwards K."/>
            <person name="Eickbush T."/>
            <person name="Evans J.D."/>
            <person name="Filipski A."/>
            <person name="Findeiss S."/>
            <person name="Freyhult E."/>
            <person name="Fulton L."/>
            <person name="Fulton R."/>
            <person name="Garcia A.C."/>
            <person name="Gardiner A."/>
            <person name="Garfield D.A."/>
            <person name="Garvin B.E."/>
            <person name="Gibson G."/>
            <person name="Gilbert D."/>
            <person name="Gnerre S."/>
            <person name="Godfrey J."/>
            <person name="Good R."/>
            <person name="Gotea V."/>
            <person name="Gravely B."/>
            <person name="Greenberg A.J."/>
            <person name="Griffiths-Jones S."/>
            <person name="Gross S."/>
            <person name="Guigo R."/>
            <person name="Gustafson E.A."/>
            <person name="Haerty W."/>
            <person name="Hahn M.W."/>
            <person name="Halligan D.L."/>
            <person name="Halpern A.L."/>
            <person name="Halter G.M."/>
            <person name="Han M.V."/>
            <person name="Heger A."/>
            <person name="Hillier L."/>
            <person name="Hinrichs A.S."/>
            <person name="Holmes I."/>
            <person name="Hoskins R.A."/>
            <person name="Hubisz M.J."/>
            <person name="Hultmark D."/>
            <person name="Huntley M.A."/>
            <person name="Jaffe D.B."/>
            <person name="Jagadeeshan S."/>
            <person name="Jeck W.R."/>
            <person name="Johnson J."/>
            <person name="Jones C.D."/>
            <person name="Jordan W.C."/>
            <person name="Karpen G.H."/>
            <person name="Kataoka E."/>
            <person name="Keightley P.D."/>
            <person name="Kheradpour P."/>
            <person name="Kirkness E.F."/>
            <person name="Koerich L.B."/>
            <person name="Kristiansen K."/>
            <person name="Kudrna D."/>
            <person name="Kulathinal R.J."/>
            <person name="Kumar S."/>
            <person name="Kwok R."/>
            <person name="Lander E."/>
            <person name="Langley C.H."/>
            <person name="Lapoint R."/>
            <person name="Lazzaro B.P."/>
            <person name="Lee S.J."/>
            <person name="Levesque L."/>
            <person name="Li R."/>
            <person name="Lin C.F."/>
            <person name="Lin M.F."/>
            <person name="Lindblad-Toh K."/>
            <person name="Llopart A."/>
            <person name="Long M."/>
            <person name="Low L."/>
            <person name="Lozovsky E."/>
            <person name="Lu J."/>
            <person name="Luo M."/>
            <person name="Machado C.A."/>
            <person name="Makalowski W."/>
            <person name="Marzo M."/>
            <person name="Matsuda M."/>
            <person name="Matzkin L."/>
            <person name="McAllister B."/>
            <person name="McBride C.S."/>
            <person name="McKernan B."/>
            <person name="McKernan K."/>
            <person name="Mendez-Lago M."/>
            <person name="Minx P."/>
            <person name="Mollenhauer M.U."/>
            <person name="Montooth K."/>
            <person name="Mount S.M."/>
            <person name="Mu X."/>
            <person name="Myers E."/>
            <person name="Negre B."/>
            <person name="Newfeld S."/>
            <person name="Nielsen R."/>
            <person name="Noor M.A."/>
            <person name="O'Grady P."/>
            <person name="Pachter L."/>
            <person name="Papaceit M."/>
            <person name="Parisi M.J."/>
            <person name="Parisi M."/>
            <person name="Parts L."/>
            <person name="Pedersen J.S."/>
            <person name="Pesole G."/>
            <person name="Phillippy A.M."/>
            <person name="Ponting C.P."/>
            <person name="Pop M."/>
            <person name="Porcelli D."/>
            <person name="Powell J.R."/>
            <person name="Prohaska S."/>
            <person name="Pruitt K."/>
            <person name="Puig M."/>
            <person name="Quesneville H."/>
            <person name="Ram K.R."/>
            <person name="Rand D."/>
            <person name="Rasmussen M.D."/>
            <person name="Reed L.K."/>
            <person name="Reenan R."/>
            <person name="Reily A."/>
            <person name="Remington K.A."/>
            <person name="Rieger T.T."/>
            <person name="Ritchie M.G."/>
            <person name="Robin C."/>
            <person name="Rogers Y.H."/>
            <person name="Rohde C."/>
            <person name="Rozas J."/>
            <person name="Rubenfield M.J."/>
            <person name="Ruiz A."/>
            <person name="Russo S."/>
            <person name="Salzberg S.L."/>
            <person name="Sanchez-Gracia A."/>
            <person name="Saranga D.J."/>
            <person name="Sato H."/>
            <person name="Schaeffer S.W."/>
            <person name="Schatz M.C."/>
            <person name="Schlenke T."/>
            <person name="Schwartz R."/>
            <person name="Segarra C."/>
            <person name="Singh R.S."/>
            <person name="Sirot L."/>
            <person name="Sirota M."/>
            <person name="Sisneros N.B."/>
            <person name="Smith C.D."/>
            <person name="Smith T.F."/>
            <person name="Spieth J."/>
            <person name="Stage D.E."/>
            <person name="Stark A."/>
            <person name="Stephan W."/>
            <person name="Strausberg R.L."/>
            <person name="Strempel S."/>
            <person name="Sturgill D."/>
            <person name="Sutton G."/>
            <person name="Sutton G.G."/>
            <person name="Tao W."/>
            <person name="Teichmann S."/>
            <person name="Tobari Y.N."/>
            <person name="Tomimura Y."/>
            <person name="Tsolas J.M."/>
            <person name="Valente V.L."/>
            <person name="Venter E."/>
            <person name="Venter J.C."/>
            <person name="Vicario S."/>
            <person name="Vieira F.G."/>
            <person name="Vilella A.J."/>
            <person name="Villasante A."/>
            <person name="Walenz B."/>
            <person name="Wang J."/>
            <person name="Wasserman M."/>
            <person name="Watts T."/>
            <person name="Wilson D."/>
            <person name="Wilson R.K."/>
            <person name="Wing R.A."/>
            <person name="Wolfner M.F."/>
            <person name="Wong A."/>
            <person name="Wong G.K."/>
            <person name="Wu C.I."/>
            <person name="Wu G."/>
            <person name="Yamamoto D."/>
            <person name="Yang H.P."/>
            <person name="Yang S.P."/>
            <person name="Yorke J.A."/>
            <person name="Yoshida K."/>
            <person name="Zdobnov E."/>
            <person name="Zhang P."/>
            <person name="Zhang Y."/>
            <person name="Zimin A.V."/>
            <person name="Baldwin J."/>
            <person name="Abdouelleil A."/>
            <person name="Abdulkadir J."/>
            <person name="Abebe A."/>
            <person name="Abera B."/>
            <person name="Abreu J."/>
            <person name="Acer S.C."/>
            <person name="Aftuck L."/>
            <person name="Alexander A."/>
            <person name="An P."/>
            <person name="Anderson E."/>
            <person name="Anderson S."/>
            <person name="Arachi H."/>
            <person name="Azer M."/>
            <person name="Bachantsang P."/>
            <person name="Barry A."/>
            <person name="Bayul T."/>
            <person name="Berlin A."/>
            <person name="Bessette D."/>
            <person name="Bloom T."/>
            <person name="Blye J."/>
            <person name="Boguslavskiy L."/>
            <person name="Bonnet C."/>
            <person name="Boukhgalter B."/>
            <person name="Bourzgui I."/>
            <person name="Brown A."/>
            <person name="Cahill P."/>
            <person name="Channer S."/>
            <person name="Cheshatsang Y."/>
            <person name="Chuda L."/>
            <person name="Citroen M."/>
            <person name="Collymore A."/>
            <person name="Cooke P."/>
            <person name="Costello M."/>
            <person name="D'Aco K."/>
            <person name="Daza R."/>
            <person name="De Haan G."/>
            <person name="DeGray S."/>
            <person name="DeMaso C."/>
            <person name="Dhargay N."/>
            <person name="Dooley K."/>
            <person name="Dooley E."/>
            <person name="Doricent M."/>
            <person name="Dorje P."/>
            <person name="Dorjee K."/>
            <person name="Dupes A."/>
            <person name="Elong R."/>
            <person name="Falk J."/>
            <person name="Farina A."/>
            <person name="Faro S."/>
            <person name="Ferguson D."/>
            <person name="Fisher S."/>
            <person name="Foley C.D."/>
            <person name="Franke A."/>
            <person name="Friedrich D."/>
            <person name="Gadbois L."/>
            <person name="Gearin G."/>
            <person name="Gearin C.R."/>
            <person name="Giannoukos G."/>
            <person name="Goode T."/>
            <person name="Graham J."/>
            <person name="Grandbois E."/>
            <person name="Grewal S."/>
            <person name="Gyaltsen K."/>
            <person name="Hafez N."/>
            <person name="Hagos B."/>
            <person name="Hall J."/>
            <person name="Henson C."/>
            <person name="Hollinger A."/>
            <person name="Honan T."/>
            <person name="Huard M.D."/>
            <person name="Hughes L."/>
            <person name="Hurhula B."/>
            <person name="Husby M.E."/>
            <person name="Kamat A."/>
            <person name="Kanga B."/>
            <person name="Kashin S."/>
            <person name="Khazanovich D."/>
            <person name="Kisner P."/>
            <person name="Lance K."/>
            <person name="Lara M."/>
            <person name="Lee W."/>
            <person name="Lennon N."/>
            <person name="Letendre F."/>
            <person name="LeVine R."/>
            <person name="Lipovsky A."/>
            <person name="Liu X."/>
            <person name="Liu J."/>
            <person name="Liu S."/>
            <person name="Lokyitsang T."/>
            <person name="Lokyitsang Y."/>
            <person name="Lubonja R."/>
            <person name="Lui A."/>
            <person name="MacDonald P."/>
            <person name="Magnisalis V."/>
            <person name="Maru K."/>
            <person name="Matthews C."/>
            <person name="McCusker W."/>
            <person name="McDonough S."/>
            <person name="Mehta T."/>
            <person name="Meldrim J."/>
            <person name="Meneus L."/>
            <person name="Mihai O."/>
            <person name="Mihalev A."/>
            <person name="Mihova T."/>
            <person name="Mittelman R."/>
            <person name="Mlenga V."/>
            <person name="Montmayeur A."/>
            <person name="Mulrain L."/>
            <person name="Navidi A."/>
            <person name="Naylor J."/>
            <person name="Negash T."/>
            <person name="Nguyen T."/>
            <person name="Nguyen N."/>
            <person name="Nicol R."/>
            <person name="Norbu C."/>
            <person name="Norbu N."/>
            <person name="Novod N."/>
            <person name="O'Neill B."/>
            <person name="Osman S."/>
            <person name="Markiewicz E."/>
            <person name="Oyono O.L."/>
            <person name="Patti C."/>
            <person name="Phunkhang P."/>
            <person name="Pierre F."/>
            <person name="Priest M."/>
            <person name="Raghuraman S."/>
            <person name="Rege F."/>
            <person name="Reyes R."/>
            <person name="Rise C."/>
            <person name="Rogov P."/>
            <person name="Ross K."/>
            <person name="Ryan E."/>
            <person name="Settipalli S."/>
            <person name="Shea T."/>
            <person name="Sherpa N."/>
            <person name="Shi L."/>
            <person name="Shih D."/>
            <person name="Sparrow T."/>
            <person name="Spaulding J."/>
            <person name="Stalker J."/>
            <person name="Stange-Thomann N."/>
            <person name="Stavropoulos S."/>
            <person name="Stone C."/>
            <person name="Strader C."/>
            <person name="Tesfaye S."/>
            <person name="Thomson T."/>
            <person name="Thoulutsang Y."/>
            <person name="Thoulutsang D."/>
            <person name="Topham K."/>
            <person name="Topping I."/>
            <person name="Tsamla T."/>
            <person name="Vassiliev H."/>
            <person name="Vo A."/>
            <person name="Wangchuk T."/>
            <person name="Wangdi T."/>
            <person name="Weiand M."/>
            <person name="Wilkinson J."/>
            <person name="Wilson A."/>
            <person name="Yadav S."/>
            <person name="Young G."/>
            <person name="Yu Q."/>
            <person name="Zembek L."/>
            <person name="Zhong D."/>
            <person name="Zimmer A."/>
            <person name="Zwirko Z."/>
            <person name="Jaffe D.B."/>
            <person name="Alvarez P."/>
            <person name="Brockman W."/>
            <person name="Butler J."/>
            <person name="Chin C."/>
            <person name="Gnerre S."/>
            <person name="Grabherr M."/>
            <person name="Kleber M."/>
            <person name="Mauceli E."/>
            <person name="MacCallum I."/>
        </authorList>
    </citation>
    <scope>NUCLEOTIDE SEQUENCE [LARGE SCALE GENOMIC DNA]</scope>
    <source>
        <strain evidence="2">Tucson 15287-2541.00</strain>
    </source>
</reference>
<sequence>MKFNRNGRETVLLVPSPNNTFPVRTCSNASSLRLNMDHDHDKIDDDTEEGLGYTHTLLSHHMIARSFDVHMIKLGQQAAVLRQCSLW</sequence>
<dbReference type="PhylomeDB" id="B4JFF6"/>
<evidence type="ECO:0000313" key="1">
    <source>
        <dbReference type="EMBL" id="EDV93437.1"/>
    </source>
</evidence>
<dbReference type="OrthoDB" id="4564at2759"/>
<dbReference type="EMBL" id="CH916369">
    <property type="protein sequence ID" value="EDV93437.1"/>
    <property type="molecule type" value="Genomic_DNA"/>
</dbReference>
<dbReference type="AlphaFoldDB" id="B4JFF6"/>
<dbReference type="Proteomes" id="UP000001070">
    <property type="component" value="Unassembled WGS sequence"/>
</dbReference>
<protein>
    <submittedName>
        <fullName evidence="1">GH18273</fullName>
    </submittedName>
</protein>
<gene>
    <name evidence="1" type="primary">Dgri\GH18273</name>
    <name evidence="1" type="ORF">Dgri_GH18273</name>
</gene>
<organism evidence="2">
    <name type="scientific">Drosophila grimshawi</name>
    <name type="common">Hawaiian fruit fly</name>
    <name type="synonym">Idiomyia grimshawi</name>
    <dbReference type="NCBI Taxonomy" id="7222"/>
    <lineage>
        <taxon>Eukaryota</taxon>
        <taxon>Metazoa</taxon>
        <taxon>Ecdysozoa</taxon>
        <taxon>Arthropoda</taxon>
        <taxon>Hexapoda</taxon>
        <taxon>Insecta</taxon>
        <taxon>Pterygota</taxon>
        <taxon>Neoptera</taxon>
        <taxon>Endopterygota</taxon>
        <taxon>Diptera</taxon>
        <taxon>Brachycera</taxon>
        <taxon>Muscomorpha</taxon>
        <taxon>Ephydroidea</taxon>
        <taxon>Drosophilidae</taxon>
        <taxon>Drosophila</taxon>
        <taxon>Hawaiian Drosophila</taxon>
    </lineage>
</organism>
<name>B4JFF6_DROGR</name>